<comment type="caution">
    <text evidence="2">The sequence shown here is derived from an EMBL/GenBank/DDBJ whole genome shotgun (WGS) entry which is preliminary data.</text>
</comment>
<reference evidence="2" key="1">
    <citation type="submission" date="2019-11" db="EMBL/GenBank/DDBJ databases">
        <title>Bipolaris sorokiniana Genome sequencing.</title>
        <authorList>
            <person name="Wang H."/>
        </authorList>
    </citation>
    <scope>NUCLEOTIDE SEQUENCE</scope>
</reference>
<evidence type="ECO:0000313" key="2">
    <source>
        <dbReference type="EMBL" id="KAF5845744.1"/>
    </source>
</evidence>
<dbReference type="PANTHER" id="PTHR24148:SF73">
    <property type="entry name" value="HET DOMAIN PROTEIN (AFU_ORTHOLOGUE AFUA_8G01020)"/>
    <property type="match status" value="1"/>
</dbReference>
<organism evidence="2 3">
    <name type="scientific">Cochliobolus sativus</name>
    <name type="common">Common root rot and spot blotch fungus</name>
    <name type="synonym">Bipolaris sorokiniana</name>
    <dbReference type="NCBI Taxonomy" id="45130"/>
    <lineage>
        <taxon>Eukaryota</taxon>
        <taxon>Fungi</taxon>
        <taxon>Dikarya</taxon>
        <taxon>Ascomycota</taxon>
        <taxon>Pezizomycotina</taxon>
        <taxon>Dothideomycetes</taxon>
        <taxon>Pleosporomycetidae</taxon>
        <taxon>Pleosporales</taxon>
        <taxon>Pleosporineae</taxon>
        <taxon>Pleosporaceae</taxon>
        <taxon>Bipolaris</taxon>
    </lineage>
</organism>
<evidence type="ECO:0000259" key="1">
    <source>
        <dbReference type="Pfam" id="PF06985"/>
    </source>
</evidence>
<dbReference type="AlphaFoldDB" id="A0A8H6DRT7"/>
<dbReference type="EMBL" id="WNKQ01000018">
    <property type="protein sequence ID" value="KAF5845744.1"/>
    <property type="molecule type" value="Genomic_DNA"/>
</dbReference>
<gene>
    <name evidence="2" type="ORF">GGP41_009652</name>
</gene>
<proteinExistence type="predicted"/>
<dbReference type="Pfam" id="PF06985">
    <property type="entry name" value="HET"/>
    <property type="match status" value="1"/>
</dbReference>
<feature type="domain" description="Heterokaryon incompatibility" evidence="1">
    <location>
        <begin position="94"/>
        <end position="232"/>
    </location>
</feature>
<accession>A0A8H6DRT7</accession>
<name>A0A8H6DRT7_COCSA</name>
<dbReference type="InterPro" id="IPR010730">
    <property type="entry name" value="HET"/>
</dbReference>
<dbReference type="Proteomes" id="UP000624244">
    <property type="component" value="Unassembled WGS sequence"/>
</dbReference>
<sequence>MDAPEGPKQSLLRKTFVDPFRISMSKRKSSVTVIPTATSLPNLEDPLDALPALQYGPLDPNKKTIRLLEIIPAPEYEPIQAKLSTCDLDEKPAFIALSYTWDKGGQRKNIEIQGSKFTVGEGLWNFLRQYRKKEHLRQSSEKDPIKPMSLWIDAIVIDQSNMTERNHQVSLMRDIYTGAESVIVWLGLATGTEELAFMLARHPYLLRVEEFHHALATVLDKPYWGRVWVVQEFVLAQRVDIWCGDYSVDASVVENIWKDGLTSKPIVSAARQIYASRGYLLFKYRRDFKHSKQYRREVMGRRNSRTLKATFRLRDLLQAFASSQSTVEHDRVYGFLGVASKGRGEQILPDYSKSAVELLVDVLRNQCNSDHRGGDKDDYKFLAFLTQALNVSPEKLAQHVLQLCPQVQPHVYVLTATPCMTASISFISTITEVGDFVDHDEAFLPKTWSSGWTRSNMHPKSLLSQDILDLGDLVTKNETDIQLSFADPYVPYGNPGPSQKVRQSIIEESTDLIITGLIRATAARDAQPWGEAETGDGSIVMRDIIKRSMTNDAAGLYLEARSHRLSRRDTDQRHERYTSFVGTNGIIGLACGGGPGSYEVRSGDRICTFSGVTDANNAFILRLSAGGKWLISGFAIILLPELRTPAVARSGNDAIRKQSFLSETTLCFHCHLSDLLELQRCQILSQVQMSRLLEQTLQGGRTHCCAQGSGQYDVLEFEL</sequence>
<evidence type="ECO:0000313" key="3">
    <source>
        <dbReference type="Proteomes" id="UP000624244"/>
    </source>
</evidence>
<protein>
    <recommendedName>
        <fullName evidence="1">Heterokaryon incompatibility domain-containing protein</fullName>
    </recommendedName>
</protein>
<dbReference type="PANTHER" id="PTHR24148">
    <property type="entry name" value="ANKYRIN REPEAT DOMAIN-CONTAINING PROTEIN 39 HOMOLOG-RELATED"/>
    <property type="match status" value="1"/>
</dbReference>
<dbReference type="InterPro" id="IPR052895">
    <property type="entry name" value="HetReg/Transcr_Mod"/>
</dbReference>